<protein>
    <recommendedName>
        <fullName evidence="3">F-box domain-containing protein</fullName>
    </recommendedName>
</protein>
<dbReference type="SUPFAM" id="SSF52047">
    <property type="entry name" value="RNI-like"/>
    <property type="match status" value="1"/>
</dbReference>
<dbReference type="Proteomes" id="UP000077266">
    <property type="component" value="Unassembled WGS sequence"/>
</dbReference>
<evidence type="ECO:0008006" key="3">
    <source>
        <dbReference type="Google" id="ProtNLM"/>
    </source>
</evidence>
<proteinExistence type="predicted"/>
<sequence length="427" mass="47318">MLLHPTPPRSTLDPSLANVPVELYREIVSQLNPRADKTALRSLCLVSQSLRGEAERWMYGTCKVSKAREVALLCDVIAREPRIAALVGELIICTPNVPRVELDEVGVRAVISGPFDPIPDTCTDEDFLTPAGALVYWRTLARALRSLPNLQNLTIAGDRALSLAWILAGTTFKLRKFCGYMAFDAFLSSFLYEQSNSLADLELLTDGSWTGETILGLHRVSTMRVCLLDLDMAAHLIKGRPVTHLQVTTASLHDAEVAEIAREWRGSTGPVRAFTVDFGDDDVSPNTLRLIGEAFPQLRLLGNVPIDLEYLDEFCEALKQVPNLRTLLINNREPHPLIKPEYMFAIAERIRSSHPTLRTIGFVHWRKIAADAVVKFAFASDDAPPDTVPEAVCYRFAPYTATAGRWEYHGAVDPDELWVAAGNGLDD</sequence>
<dbReference type="STRING" id="1314781.A0A165JCP2"/>
<evidence type="ECO:0000313" key="1">
    <source>
        <dbReference type="EMBL" id="KZV94655.1"/>
    </source>
</evidence>
<dbReference type="EMBL" id="KV425969">
    <property type="protein sequence ID" value="KZV94655.1"/>
    <property type="molecule type" value="Genomic_DNA"/>
</dbReference>
<reference evidence="1 2" key="1">
    <citation type="journal article" date="2016" name="Mol. Biol. Evol.">
        <title>Comparative Genomics of Early-Diverging Mushroom-Forming Fungi Provides Insights into the Origins of Lignocellulose Decay Capabilities.</title>
        <authorList>
            <person name="Nagy L.G."/>
            <person name="Riley R."/>
            <person name="Tritt A."/>
            <person name="Adam C."/>
            <person name="Daum C."/>
            <person name="Floudas D."/>
            <person name="Sun H."/>
            <person name="Yadav J.S."/>
            <person name="Pangilinan J."/>
            <person name="Larsson K.H."/>
            <person name="Matsuura K."/>
            <person name="Barry K."/>
            <person name="Labutti K."/>
            <person name="Kuo R."/>
            <person name="Ohm R.A."/>
            <person name="Bhattacharya S.S."/>
            <person name="Shirouzu T."/>
            <person name="Yoshinaga Y."/>
            <person name="Martin F.M."/>
            <person name="Grigoriev I.V."/>
            <person name="Hibbett D.S."/>
        </authorList>
    </citation>
    <scope>NUCLEOTIDE SEQUENCE [LARGE SCALE GENOMIC DNA]</scope>
    <source>
        <strain evidence="1 2">HHB12029</strain>
    </source>
</reference>
<gene>
    <name evidence="1" type="ORF">EXIGLDRAFT_736538</name>
</gene>
<accession>A0A165JCP2</accession>
<dbReference type="InParanoid" id="A0A165JCP2"/>
<keyword evidence="2" id="KW-1185">Reference proteome</keyword>
<dbReference type="OrthoDB" id="3188866at2759"/>
<organism evidence="1 2">
    <name type="scientific">Exidia glandulosa HHB12029</name>
    <dbReference type="NCBI Taxonomy" id="1314781"/>
    <lineage>
        <taxon>Eukaryota</taxon>
        <taxon>Fungi</taxon>
        <taxon>Dikarya</taxon>
        <taxon>Basidiomycota</taxon>
        <taxon>Agaricomycotina</taxon>
        <taxon>Agaricomycetes</taxon>
        <taxon>Auriculariales</taxon>
        <taxon>Exidiaceae</taxon>
        <taxon>Exidia</taxon>
    </lineage>
</organism>
<evidence type="ECO:0000313" key="2">
    <source>
        <dbReference type="Proteomes" id="UP000077266"/>
    </source>
</evidence>
<name>A0A165JCP2_EXIGL</name>
<dbReference type="AlphaFoldDB" id="A0A165JCP2"/>